<sequence length="61" mass="7076">MLHQRNDLVNKFKTTLEQMLTDEYKVVIRADKRPAGQHERRFNAPFVSEMAVVLAIEGDCD</sequence>
<accession>A0A3P7QR51</accession>
<evidence type="ECO:0000313" key="1">
    <source>
        <dbReference type="EMBL" id="VDN32359.1"/>
    </source>
</evidence>
<dbReference type="EMBL" id="UYRV01120545">
    <property type="protein sequence ID" value="VDN32359.1"/>
    <property type="molecule type" value="Genomic_DNA"/>
</dbReference>
<reference evidence="1 2" key="1">
    <citation type="submission" date="2018-11" db="EMBL/GenBank/DDBJ databases">
        <authorList>
            <consortium name="Pathogen Informatics"/>
        </authorList>
    </citation>
    <scope>NUCLEOTIDE SEQUENCE [LARGE SCALE GENOMIC DNA]</scope>
</reference>
<name>A0A3P7QR51_CYLGO</name>
<gene>
    <name evidence="1" type="ORF">CGOC_LOCUS12083</name>
</gene>
<protein>
    <submittedName>
        <fullName evidence="1">Uncharacterized protein</fullName>
    </submittedName>
</protein>
<keyword evidence="2" id="KW-1185">Reference proteome</keyword>
<dbReference type="Proteomes" id="UP000271889">
    <property type="component" value="Unassembled WGS sequence"/>
</dbReference>
<organism evidence="1 2">
    <name type="scientific">Cylicostephanus goldi</name>
    <name type="common">Nematode worm</name>
    <dbReference type="NCBI Taxonomy" id="71465"/>
    <lineage>
        <taxon>Eukaryota</taxon>
        <taxon>Metazoa</taxon>
        <taxon>Ecdysozoa</taxon>
        <taxon>Nematoda</taxon>
        <taxon>Chromadorea</taxon>
        <taxon>Rhabditida</taxon>
        <taxon>Rhabditina</taxon>
        <taxon>Rhabditomorpha</taxon>
        <taxon>Strongyloidea</taxon>
        <taxon>Strongylidae</taxon>
        <taxon>Cylicostephanus</taxon>
    </lineage>
</organism>
<dbReference type="OrthoDB" id="10051381at2759"/>
<proteinExistence type="predicted"/>
<evidence type="ECO:0000313" key="2">
    <source>
        <dbReference type="Proteomes" id="UP000271889"/>
    </source>
</evidence>
<feature type="non-terminal residue" evidence="1">
    <location>
        <position position="61"/>
    </location>
</feature>
<dbReference type="AlphaFoldDB" id="A0A3P7QR51"/>